<dbReference type="EMBL" id="SMCR01000002">
    <property type="protein sequence ID" value="TCV98965.1"/>
    <property type="molecule type" value="Genomic_DNA"/>
</dbReference>
<dbReference type="InterPro" id="IPR010105">
    <property type="entry name" value="TonB_sidphr_rcpt"/>
</dbReference>
<dbReference type="Pfam" id="PF00593">
    <property type="entry name" value="TonB_dep_Rec_b-barrel"/>
    <property type="match status" value="1"/>
</dbReference>
<reference evidence="20 21" key="1">
    <citation type="submission" date="2019-03" db="EMBL/GenBank/DDBJ databases">
        <title>Genomic Encyclopedia of Type Strains, Phase IV (KMG-IV): sequencing the most valuable type-strain genomes for metagenomic binning, comparative biology and taxonomic classification.</title>
        <authorList>
            <person name="Goeker M."/>
        </authorList>
    </citation>
    <scope>NUCLEOTIDE SEQUENCE [LARGE SCALE GENOMIC DNA]</scope>
    <source>
        <strain evidence="20 21">DSM 19580</strain>
    </source>
</reference>
<dbReference type="InterPro" id="IPR039426">
    <property type="entry name" value="TonB-dep_rcpt-like"/>
</dbReference>
<feature type="signal peptide" evidence="17">
    <location>
        <begin position="1"/>
        <end position="23"/>
    </location>
</feature>
<evidence type="ECO:0000256" key="9">
    <source>
        <dbReference type="ARBA" id="ARBA00023065"/>
    </source>
</evidence>
<dbReference type="Pfam" id="PF07715">
    <property type="entry name" value="Plug"/>
    <property type="match status" value="1"/>
</dbReference>
<keyword evidence="4 14" id="KW-1134">Transmembrane beta strand</keyword>
<keyword evidence="11 14" id="KW-0472">Membrane</keyword>
<dbReference type="NCBIfam" id="NF007447">
    <property type="entry name" value="PRK10003.1"/>
    <property type="match status" value="1"/>
</dbReference>
<organism evidence="20 21">
    <name type="scientific">Biostraticola tofi</name>
    <dbReference type="NCBI Taxonomy" id="466109"/>
    <lineage>
        <taxon>Bacteria</taxon>
        <taxon>Pseudomonadati</taxon>
        <taxon>Pseudomonadota</taxon>
        <taxon>Gammaproteobacteria</taxon>
        <taxon>Enterobacterales</taxon>
        <taxon>Bruguierivoracaceae</taxon>
        <taxon>Biostraticola</taxon>
    </lineage>
</organism>
<dbReference type="Gene3D" id="2.40.170.20">
    <property type="entry name" value="TonB-dependent receptor, beta-barrel domain"/>
    <property type="match status" value="1"/>
</dbReference>
<dbReference type="InterPro" id="IPR036942">
    <property type="entry name" value="Beta-barrel_TonB_sf"/>
</dbReference>
<dbReference type="GO" id="GO:0038023">
    <property type="term" value="F:signaling receptor activity"/>
    <property type="evidence" value="ECO:0007669"/>
    <property type="project" value="InterPro"/>
</dbReference>
<feature type="chain" id="PRO_5020681105" evidence="17">
    <location>
        <begin position="24"/>
        <end position="721"/>
    </location>
</feature>
<accession>A0A4R3Z1U1</accession>
<feature type="compositionally biased region" description="Low complexity" evidence="16">
    <location>
        <begin position="49"/>
        <end position="67"/>
    </location>
</feature>
<keyword evidence="6 14" id="KW-0812">Transmembrane</keyword>
<evidence type="ECO:0000259" key="19">
    <source>
        <dbReference type="Pfam" id="PF07715"/>
    </source>
</evidence>
<dbReference type="InterPro" id="IPR000531">
    <property type="entry name" value="Beta-barrel_TonB"/>
</dbReference>
<feature type="domain" description="TonB-dependent receptor-like beta-barrel" evidence="18">
    <location>
        <begin position="282"/>
        <end position="690"/>
    </location>
</feature>
<name>A0A4R3Z1U1_9GAMM</name>
<proteinExistence type="inferred from homology"/>
<comment type="subcellular location">
    <subcellularLocation>
        <location evidence="1 14">Cell outer membrane</location>
        <topology evidence="1 14">Multi-pass membrane protein</topology>
    </subcellularLocation>
</comment>
<keyword evidence="12 20" id="KW-0675">Receptor</keyword>
<evidence type="ECO:0000256" key="4">
    <source>
        <dbReference type="ARBA" id="ARBA00022452"/>
    </source>
</evidence>
<evidence type="ECO:0000256" key="11">
    <source>
        <dbReference type="ARBA" id="ARBA00023136"/>
    </source>
</evidence>
<keyword evidence="3 14" id="KW-0813">Transport</keyword>
<keyword evidence="21" id="KW-1185">Reference proteome</keyword>
<keyword evidence="13 14" id="KW-0998">Cell outer membrane</keyword>
<dbReference type="InterPro" id="IPR012910">
    <property type="entry name" value="Plug_dom"/>
</dbReference>
<dbReference type="SUPFAM" id="SSF56935">
    <property type="entry name" value="Porins"/>
    <property type="match status" value="1"/>
</dbReference>
<evidence type="ECO:0000256" key="10">
    <source>
        <dbReference type="ARBA" id="ARBA00023077"/>
    </source>
</evidence>
<keyword evidence="9" id="KW-0406">Ion transport</keyword>
<gene>
    <name evidence="20" type="ORF">EDC52_102288</name>
</gene>
<dbReference type="GO" id="GO:0009279">
    <property type="term" value="C:cell outer membrane"/>
    <property type="evidence" value="ECO:0007669"/>
    <property type="project" value="UniProtKB-SubCell"/>
</dbReference>
<evidence type="ECO:0000256" key="2">
    <source>
        <dbReference type="ARBA" id="ARBA00009810"/>
    </source>
</evidence>
<dbReference type="NCBIfam" id="TIGR01783">
    <property type="entry name" value="TonB-siderophor"/>
    <property type="match status" value="1"/>
</dbReference>
<evidence type="ECO:0000256" key="6">
    <source>
        <dbReference type="ARBA" id="ARBA00022692"/>
    </source>
</evidence>
<dbReference type="Proteomes" id="UP000295719">
    <property type="component" value="Unassembled WGS sequence"/>
</dbReference>
<keyword evidence="10 15" id="KW-0798">TonB box</keyword>
<comment type="caution">
    <text evidence="20">The sequence shown here is derived from an EMBL/GenBank/DDBJ whole genome shotgun (WGS) entry which is preliminary data.</text>
</comment>
<dbReference type="CDD" id="cd01347">
    <property type="entry name" value="ligand_gated_channel"/>
    <property type="match status" value="1"/>
</dbReference>
<evidence type="ECO:0000256" key="5">
    <source>
        <dbReference type="ARBA" id="ARBA00022496"/>
    </source>
</evidence>
<evidence type="ECO:0000256" key="15">
    <source>
        <dbReference type="RuleBase" id="RU003357"/>
    </source>
</evidence>
<evidence type="ECO:0000256" key="3">
    <source>
        <dbReference type="ARBA" id="ARBA00022448"/>
    </source>
</evidence>
<dbReference type="InterPro" id="IPR037066">
    <property type="entry name" value="Plug_dom_sf"/>
</dbReference>
<comment type="similarity">
    <text evidence="2 14 15">Belongs to the TonB-dependent receptor family.</text>
</comment>
<dbReference type="PANTHER" id="PTHR32552:SF74">
    <property type="entry name" value="HYDROXAMATE SIDEROPHORE RECEPTOR FHUE"/>
    <property type="match status" value="1"/>
</dbReference>
<dbReference type="Gene3D" id="2.170.130.10">
    <property type="entry name" value="TonB-dependent receptor, plug domain"/>
    <property type="match status" value="1"/>
</dbReference>
<evidence type="ECO:0000256" key="14">
    <source>
        <dbReference type="PROSITE-ProRule" id="PRU01360"/>
    </source>
</evidence>
<evidence type="ECO:0000256" key="8">
    <source>
        <dbReference type="ARBA" id="ARBA00023004"/>
    </source>
</evidence>
<evidence type="ECO:0000259" key="18">
    <source>
        <dbReference type="Pfam" id="PF00593"/>
    </source>
</evidence>
<dbReference type="FunFam" id="2.170.130.10:FF:000010">
    <property type="entry name" value="Ferripyoverdine receptor"/>
    <property type="match status" value="1"/>
</dbReference>
<evidence type="ECO:0000256" key="17">
    <source>
        <dbReference type="SAM" id="SignalP"/>
    </source>
</evidence>
<evidence type="ECO:0000256" key="13">
    <source>
        <dbReference type="ARBA" id="ARBA00023237"/>
    </source>
</evidence>
<sequence length="721" mass="78950">MKGLIYPLAGGMILCLNPVMVYADEPGKAAEEKSEETLEVIASPFPADGSTEYTGSYTTGSTTSSTGLPLSIRETPQSVSVMTSQRIKDENMRSLVDVMASTPGISAYNYDVERYSFSSRGFSITNYQYDGVPTSFNTGYDAGESAIDPIIYDRIDVVRGATGLLTGAGNPSASINLIRKHANSREFMADITASAGSWDAYRTTADLSAPLSDSGDVRGRIVTAWEDSKSFLDGYGKKKKIFYGVIDADLTDDTSLSLGANYQDNDPEGSSWGGFPLWYADGGRTDWRRSLNIGADWTSWASTTQGAFATLKHHFNNDWNLQISGAHSRHEIDAKLLFMSGWPDRVSGQGMSASPSWYFGDRKQNSLDAKASGPFSLLGREHEAVVGASTKKQKSAIDYRGSASTIPVGNFLKWNGAYPEPDWTDASPSSRQTERQDGVYSAVRLSLAEPLTLIIGGRYSEWKTRDIKSDGGSDNINKSAFTPYTGLLYDFAENYTAYISYTSIFNPQSSQDKNGDWLEPLDGQAWESGIKGEFFGGRLNASAAVYQIEQDNLAQIDTNHRVPGTTNQAYYAAQGTRSRGFELETSGQIAPGWNIAASWTHWTGEDNQGKPISTNQPRTLIKGFTTWQLPGRWNSLTLGGGVNWQSEVYTLATGPNGNERVSQGSYATTNLMARYQFTKNLSAQLNVNNLFDYKYYNQIGFYSQGAWGAGRSVVLTGQYLY</sequence>
<keyword evidence="5" id="KW-0410">Iron transport</keyword>
<keyword evidence="7 17" id="KW-0732">Signal</keyword>
<dbReference type="RefSeq" id="WP_131864353.1">
    <property type="nucleotide sequence ID" value="NZ_SMCR01000002.1"/>
</dbReference>
<evidence type="ECO:0000256" key="1">
    <source>
        <dbReference type="ARBA" id="ARBA00004571"/>
    </source>
</evidence>
<dbReference type="AlphaFoldDB" id="A0A4R3Z1U1"/>
<protein>
    <submittedName>
        <fullName evidence="20">Outer membrane receptor for ferric coprogen and ferric-rhodotorulic acid</fullName>
    </submittedName>
</protein>
<evidence type="ECO:0000256" key="12">
    <source>
        <dbReference type="ARBA" id="ARBA00023170"/>
    </source>
</evidence>
<feature type="domain" description="TonB-dependent receptor plug" evidence="19">
    <location>
        <begin position="72"/>
        <end position="172"/>
    </location>
</feature>
<dbReference type="GO" id="GO:0015891">
    <property type="term" value="P:siderophore transport"/>
    <property type="evidence" value="ECO:0007669"/>
    <property type="project" value="InterPro"/>
</dbReference>
<evidence type="ECO:0000256" key="16">
    <source>
        <dbReference type="SAM" id="MobiDB-lite"/>
    </source>
</evidence>
<dbReference type="GO" id="GO:0015344">
    <property type="term" value="F:siderophore uptake transmembrane transporter activity"/>
    <property type="evidence" value="ECO:0007669"/>
    <property type="project" value="TreeGrafter"/>
</dbReference>
<evidence type="ECO:0000256" key="7">
    <source>
        <dbReference type="ARBA" id="ARBA00022729"/>
    </source>
</evidence>
<dbReference type="OrthoDB" id="127311at2"/>
<feature type="region of interest" description="Disordered" evidence="16">
    <location>
        <begin position="45"/>
        <end position="70"/>
    </location>
</feature>
<evidence type="ECO:0000313" key="21">
    <source>
        <dbReference type="Proteomes" id="UP000295719"/>
    </source>
</evidence>
<keyword evidence="8" id="KW-0408">Iron</keyword>
<dbReference type="PROSITE" id="PS52016">
    <property type="entry name" value="TONB_DEPENDENT_REC_3"/>
    <property type="match status" value="1"/>
</dbReference>
<evidence type="ECO:0000313" key="20">
    <source>
        <dbReference type="EMBL" id="TCV98965.1"/>
    </source>
</evidence>
<dbReference type="PANTHER" id="PTHR32552">
    <property type="entry name" value="FERRICHROME IRON RECEPTOR-RELATED"/>
    <property type="match status" value="1"/>
</dbReference>